<proteinExistence type="predicted"/>
<evidence type="ECO:0000313" key="3">
    <source>
        <dbReference type="Proteomes" id="UP000003980"/>
    </source>
</evidence>
<dbReference type="HOGENOM" id="CLU_099315_0_0_2"/>
<dbReference type="InterPro" id="IPR002848">
    <property type="entry name" value="Translin_fam"/>
</dbReference>
<dbReference type="OrthoDB" id="26985at2157"/>
<dbReference type="EMBL" id="JH597770">
    <property type="protein sequence ID" value="EHP68708.1"/>
    <property type="molecule type" value="Genomic_DNA"/>
</dbReference>
<dbReference type="RefSeq" id="WP_009075417.1">
    <property type="nucleotide sequence ID" value="NZ_JH597770.1"/>
</dbReference>
<sequence length="202" mass="23142">MLSDKISEYILSVEARLRSRFESREKLLLMAREVIRLSGETISLSHRGRREEALRKYSEAVTKVAEIRNIVDSFPELLAGDVGTAFQEVSEATIVLSLYFGVQLSFPKELGIPDIYYITGIADAVGEMRRAVLESLRKGDKAKGREIMEEMETIYEELWKLEYPKSLVPGLRQKIDALRKLVEDTRHDLFLAEVMGTREKED</sequence>
<dbReference type="STRING" id="671065.MetMK1DRAFT_00031530"/>
<dbReference type="Proteomes" id="UP000003980">
    <property type="component" value="Unassembled WGS sequence"/>
</dbReference>
<reference evidence="2 3" key="1">
    <citation type="submission" date="2012-01" db="EMBL/GenBank/DDBJ databases">
        <title>Improved High-Quality Draft sequence of Metallosphaera yellowstonensis MK1.</title>
        <authorList>
            <consortium name="US DOE Joint Genome Institute"/>
            <person name="Lucas S."/>
            <person name="Han J."/>
            <person name="Cheng J.-F."/>
            <person name="Goodwin L."/>
            <person name="Pitluck S."/>
            <person name="Peters L."/>
            <person name="Teshima H."/>
            <person name="Detter J.C."/>
            <person name="Han C."/>
            <person name="Tapia R."/>
            <person name="Land M."/>
            <person name="Hauser L."/>
            <person name="Kyrpides N."/>
            <person name="Kozubal M."/>
            <person name="Macur R.E."/>
            <person name="Jay Z."/>
            <person name="Inskeep W."/>
            <person name="Woyke T."/>
        </authorList>
    </citation>
    <scope>NUCLEOTIDE SEQUENCE [LARGE SCALE GENOMIC DNA]</scope>
    <source>
        <strain evidence="2 3">MK1</strain>
    </source>
</reference>
<dbReference type="NCBIfam" id="NF011156">
    <property type="entry name" value="PRK14562.1-1"/>
    <property type="match status" value="1"/>
</dbReference>
<dbReference type="PANTHER" id="PTHR10741">
    <property type="entry name" value="TRANSLIN AND TRANSLIN ASSOCIATED PROTEIN X"/>
    <property type="match status" value="1"/>
</dbReference>
<dbReference type="GO" id="GO:0046872">
    <property type="term" value="F:metal ion binding"/>
    <property type="evidence" value="ECO:0007669"/>
    <property type="project" value="UniProtKB-KW"/>
</dbReference>
<protein>
    <submittedName>
        <fullName evidence="2">Putative RNA-binding protein of the translin family</fullName>
    </submittedName>
</protein>
<dbReference type="Pfam" id="PF01997">
    <property type="entry name" value="Translin"/>
    <property type="match status" value="1"/>
</dbReference>
<keyword evidence="1" id="KW-0479">Metal-binding</keyword>
<dbReference type="SUPFAM" id="SSF74784">
    <property type="entry name" value="Translin"/>
    <property type="match status" value="1"/>
</dbReference>
<keyword evidence="1" id="KW-0460">Magnesium</keyword>
<name>H2C982_9CREN</name>
<keyword evidence="3" id="KW-1185">Reference proteome</keyword>
<dbReference type="eggNOG" id="arCOG04318">
    <property type="taxonomic scope" value="Archaea"/>
</dbReference>
<organism evidence="2 3">
    <name type="scientific">Metallosphaera yellowstonensis MK1</name>
    <dbReference type="NCBI Taxonomy" id="671065"/>
    <lineage>
        <taxon>Archaea</taxon>
        <taxon>Thermoproteota</taxon>
        <taxon>Thermoprotei</taxon>
        <taxon>Sulfolobales</taxon>
        <taxon>Sulfolobaceae</taxon>
        <taxon>Metallosphaera</taxon>
    </lineage>
</organism>
<dbReference type="InterPro" id="IPR036081">
    <property type="entry name" value="Translin_sf"/>
</dbReference>
<dbReference type="AlphaFoldDB" id="H2C982"/>
<feature type="binding site" evidence="1">
    <location>
        <position position="127"/>
    </location>
    <ligand>
        <name>Mg(2+)</name>
        <dbReference type="ChEBI" id="CHEBI:18420"/>
    </ligand>
</feature>
<gene>
    <name evidence="2" type="ORF">MetMK1DRAFT_00031530</name>
</gene>
<evidence type="ECO:0000256" key="1">
    <source>
        <dbReference type="PIRSR" id="PIRSR602848-1"/>
    </source>
</evidence>
<dbReference type="Gene3D" id="1.20.58.2140">
    <property type="match status" value="1"/>
</dbReference>
<evidence type="ECO:0000313" key="2">
    <source>
        <dbReference type="EMBL" id="EHP68708.1"/>
    </source>
</evidence>
<dbReference type="CDD" id="cd14820">
    <property type="entry name" value="TRAX"/>
    <property type="match status" value="1"/>
</dbReference>
<dbReference type="GO" id="GO:0043565">
    <property type="term" value="F:sequence-specific DNA binding"/>
    <property type="evidence" value="ECO:0007669"/>
    <property type="project" value="InterPro"/>
</dbReference>
<accession>H2C982</accession>